<keyword evidence="2" id="KW-1185">Reference proteome</keyword>
<comment type="caution">
    <text evidence="1">The sequence shown here is derived from an EMBL/GenBank/DDBJ whole genome shotgun (WGS) entry which is preliminary data.</text>
</comment>
<organism evidence="1 2">
    <name type="scientific">Novacetimonas pomaceti</name>
    <dbReference type="NCBI Taxonomy" id="2021998"/>
    <lineage>
        <taxon>Bacteria</taxon>
        <taxon>Pseudomonadati</taxon>
        <taxon>Pseudomonadota</taxon>
        <taxon>Alphaproteobacteria</taxon>
        <taxon>Acetobacterales</taxon>
        <taxon>Acetobacteraceae</taxon>
        <taxon>Novacetimonas</taxon>
    </lineage>
</organism>
<dbReference type="EMBL" id="PRCW01000140">
    <property type="protein sequence ID" value="PYD46354.1"/>
    <property type="molecule type" value="Genomic_DNA"/>
</dbReference>
<gene>
    <name evidence="1" type="ORF">C3920_15785</name>
</gene>
<reference evidence="1 2" key="1">
    <citation type="submission" date="2018-02" db="EMBL/GenBank/DDBJ databases">
        <authorList>
            <person name="Skraban J."/>
            <person name="Trcek J."/>
        </authorList>
    </citation>
    <scope>NUCLEOTIDE SEQUENCE [LARGE SCALE GENOMIC DNA]</scope>
    <source>
        <strain evidence="1 2">AV446</strain>
    </source>
</reference>
<proteinExistence type="predicted"/>
<evidence type="ECO:0000313" key="1">
    <source>
        <dbReference type="EMBL" id="PYD46354.1"/>
    </source>
</evidence>
<protein>
    <submittedName>
        <fullName evidence="1">Uncharacterized protein</fullName>
    </submittedName>
</protein>
<name>A0ABX5P037_9PROT</name>
<dbReference type="Proteomes" id="UP000248116">
    <property type="component" value="Unassembled WGS sequence"/>
</dbReference>
<accession>A0ABX5P037</accession>
<sequence>MIVDEAKMGDITLLSELCCYKTINGKHCSVGQKAGDKKASRNTFDAGLQKRWLDIFKCGIGHSRRVNLKIQHLSYNIGNLWFRHSSCHSKAPEHSLNF</sequence>
<evidence type="ECO:0000313" key="2">
    <source>
        <dbReference type="Proteomes" id="UP000248116"/>
    </source>
</evidence>